<evidence type="ECO:0000256" key="5">
    <source>
        <dbReference type="ARBA" id="ARBA00023065"/>
    </source>
</evidence>
<feature type="transmembrane region" description="Helical" evidence="10">
    <location>
        <begin position="362"/>
        <end position="382"/>
    </location>
</feature>
<keyword evidence="7" id="KW-0869">Chloride channel</keyword>
<name>A0A238LFR4_9RHOB</name>
<evidence type="ECO:0000256" key="3">
    <source>
        <dbReference type="ARBA" id="ARBA00022692"/>
    </source>
</evidence>
<feature type="transmembrane region" description="Helical" evidence="10">
    <location>
        <begin position="302"/>
        <end position="323"/>
    </location>
</feature>
<evidence type="ECO:0000256" key="4">
    <source>
        <dbReference type="ARBA" id="ARBA00022989"/>
    </source>
</evidence>
<keyword evidence="2" id="KW-0813">Transport</keyword>
<dbReference type="InterPro" id="IPR001807">
    <property type="entry name" value="ClC"/>
</dbReference>
<gene>
    <name evidence="11" type="primary">clcA</name>
    <name evidence="11" type="ORF">LOM8899_01870</name>
</gene>
<feature type="transmembrane region" description="Helical" evidence="10">
    <location>
        <begin position="335"/>
        <end position="356"/>
    </location>
</feature>
<evidence type="ECO:0000313" key="11">
    <source>
        <dbReference type="EMBL" id="SMY07730.1"/>
    </source>
</evidence>
<dbReference type="Pfam" id="PF00654">
    <property type="entry name" value="Voltage_CLC"/>
    <property type="match status" value="1"/>
</dbReference>
<organism evidence="11 12">
    <name type="scientific">Flavimaricola marinus</name>
    <dbReference type="NCBI Taxonomy" id="1819565"/>
    <lineage>
        <taxon>Bacteria</taxon>
        <taxon>Pseudomonadati</taxon>
        <taxon>Pseudomonadota</taxon>
        <taxon>Alphaproteobacteria</taxon>
        <taxon>Rhodobacterales</taxon>
        <taxon>Paracoccaceae</taxon>
        <taxon>Flavimaricola</taxon>
    </lineage>
</organism>
<dbReference type="AlphaFoldDB" id="A0A238LFR4"/>
<evidence type="ECO:0000256" key="2">
    <source>
        <dbReference type="ARBA" id="ARBA00022448"/>
    </source>
</evidence>
<evidence type="ECO:0000256" key="9">
    <source>
        <dbReference type="ARBA" id="ARBA00023303"/>
    </source>
</evidence>
<evidence type="ECO:0000256" key="8">
    <source>
        <dbReference type="ARBA" id="ARBA00023214"/>
    </source>
</evidence>
<keyword evidence="8" id="KW-0868">Chloride</keyword>
<evidence type="ECO:0000313" key="12">
    <source>
        <dbReference type="Proteomes" id="UP000201613"/>
    </source>
</evidence>
<accession>A0A238LFR4</accession>
<feature type="transmembrane region" description="Helical" evidence="10">
    <location>
        <begin position="258"/>
        <end position="282"/>
    </location>
</feature>
<feature type="transmembrane region" description="Helical" evidence="10">
    <location>
        <begin position="214"/>
        <end position="237"/>
    </location>
</feature>
<evidence type="ECO:0000256" key="1">
    <source>
        <dbReference type="ARBA" id="ARBA00004141"/>
    </source>
</evidence>
<dbReference type="PANTHER" id="PTHR43427">
    <property type="entry name" value="CHLORIDE CHANNEL PROTEIN CLC-E"/>
    <property type="match status" value="1"/>
</dbReference>
<dbReference type="RefSeq" id="WP_093991937.1">
    <property type="nucleotide sequence ID" value="NZ_FXZK01000003.1"/>
</dbReference>
<dbReference type="Gene3D" id="1.10.3080.10">
    <property type="entry name" value="Clc chloride channel"/>
    <property type="match status" value="1"/>
</dbReference>
<evidence type="ECO:0000256" key="10">
    <source>
        <dbReference type="SAM" id="Phobius"/>
    </source>
</evidence>
<dbReference type="EMBL" id="FXZK01000003">
    <property type="protein sequence ID" value="SMY07730.1"/>
    <property type="molecule type" value="Genomic_DNA"/>
</dbReference>
<dbReference type="OrthoDB" id="9767361at2"/>
<sequence>MIEPAEKQTKARPTAFASAVNGIARGWEVLRTRGPSEVQFWFIALLVGIASGLAAIAFRFGIENLQAWIYGTDNVLQLHSHIAGLDWWWIFLIPVGGGLAVGLLLDRFTDDGRVRAVAEVIEAAALNNGRVQRRRGLVSSLASLITLSTGGSSGREGPVVHLAAVLSSYVAGWIRADGIHGRDLLGCAVAAAVSASFNAPIAGALFALEVVLRHFAVHAFAPIAIASVAGTIINRLVYGDVTEFVLPMQSALEFYVELPAFMMLGLLSGIMGVVLMRSIFWADDIANGWQTATGLPRWARPAVAGAMLGALAIWWPHIIGVGYETTSLALTGDLVLREAVVFIVLKVAAVAITMGGRMGGGVFSPSLMVGALTGLAFGLVATSVFPEVSGEQSLYALAGMGAVAAAVLGAPISTTLIVFELTGDWQTGLAVMVTVSLSSALASRMVDRSFFLTQLERRGVHLAAGPEAWLLGTFDVQSIMRSPDHPRGAKAEACQELVLAGTWLDKSATLEEAMPLFEKTNAAFLPVVHFPGDDAPPEVWGALFQVDALKALNRALVSTAVEEHS</sequence>
<keyword evidence="4 10" id="KW-1133">Transmembrane helix</keyword>
<dbReference type="PRINTS" id="PR00762">
    <property type="entry name" value="CLCHANNEL"/>
</dbReference>
<dbReference type="InterPro" id="IPR014743">
    <property type="entry name" value="Cl-channel_core"/>
</dbReference>
<reference evidence="12" key="1">
    <citation type="submission" date="2017-05" db="EMBL/GenBank/DDBJ databases">
        <authorList>
            <person name="Rodrigo-Torres L."/>
            <person name="Arahal R. D."/>
            <person name="Lucena T."/>
        </authorList>
    </citation>
    <scope>NUCLEOTIDE SEQUENCE [LARGE SCALE GENOMIC DNA]</scope>
    <source>
        <strain evidence="12">CECT 8899</strain>
    </source>
</reference>
<protein>
    <submittedName>
        <fullName evidence="11">H(+)/Cl(-) exchange transporter ClcA</fullName>
    </submittedName>
</protein>
<proteinExistence type="predicted"/>
<keyword evidence="3 10" id="KW-0812">Transmembrane</keyword>
<dbReference type="Proteomes" id="UP000201613">
    <property type="component" value="Unassembled WGS sequence"/>
</dbReference>
<evidence type="ECO:0000256" key="7">
    <source>
        <dbReference type="ARBA" id="ARBA00023173"/>
    </source>
</evidence>
<feature type="transmembrane region" description="Helical" evidence="10">
    <location>
        <begin position="87"/>
        <end position="105"/>
    </location>
</feature>
<keyword evidence="12" id="KW-1185">Reference proteome</keyword>
<dbReference type="PANTHER" id="PTHR43427:SF6">
    <property type="entry name" value="CHLORIDE CHANNEL PROTEIN CLC-E"/>
    <property type="match status" value="1"/>
</dbReference>
<feature type="transmembrane region" description="Helical" evidence="10">
    <location>
        <begin position="184"/>
        <end position="208"/>
    </location>
</feature>
<feature type="transmembrane region" description="Helical" evidence="10">
    <location>
        <begin position="394"/>
        <end position="419"/>
    </location>
</feature>
<dbReference type="GO" id="GO:0034707">
    <property type="term" value="C:chloride channel complex"/>
    <property type="evidence" value="ECO:0007669"/>
    <property type="project" value="UniProtKB-KW"/>
</dbReference>
<keyword evidence="6 10" id="KW-0472">Membrane</keyword>
<keyword evidence="5" id="KW-0406">Ion transport</keyword>
<dbReference type="SUPFAM" id="SSF81340">
    <property type="entry name" value="Clc chloride channel"/>
    <property type="match status" value="1"/>
</dbReference>
<dbReference type="GO" id="GO:0005254">
    <property type="term" value="F:chloride channel activity"/>
    <property type="evidence" value="ECO:0007669"/>
    <property type="project" value="UniProtKB-KW"/>
</dbReference>
<evidence type="ECO:0000256" key="6">
    <source>
        <dbReference type="ARBA" id="ARBA00023136"/>
    </source>
</evidence>
<comment type="subcellular location">
    <subcellularLocation>
        <location evidence="1">Membrane</location>
        <topology evidence="1">Multi-pass membrane protein</topology>
    </subcellularLocation>
</comment>
<dbReference type="CDD" id="cd00400">
    <property type="entry name" value="Voltage_gated_ClC"/>
    <property type="match status" value="1"/>
</dbReference>
<dbReference type="InterPro" id="IPR050368">
    <property type="entry name" value="ClC-type_chloride_channel"/>
</dbReference>
<feature type="transmembrane region" description="Helical" evidence="10">
    <location>
        <begin position="40"/>
        <end position="62"/>
    </location>
</feature>
<keyword evidence="9" id="KW-0407">Ion channel</keyword>